<dbReference type="Proteomes" id="UP000664109">
    <property type="component" value="Unassembled WGS sequence"/>
</dbReference>
<geneLocation type="plasmid" evidence="1">
    <name>unnamed1</name>
</geneLocation>
<proteinExistence type="predicted"/>
<sequence length="118" mass="13004">MAIAVHADQERQLQLRFLAALREAAQRGEATPAQWARAQDRLLVNSGQPQMYGTQWIYRPDGTGGRLELLPVTEPDALDQRRAQVGLAVHGERAGLLRRRHLASLSAPVVPPVERPAA</sequence>
<keyword evidence="1" id="KW-0614">Plasmid</keyword>
<reference evidence="1 2" key="1">
    <citation type="journal article" date="2016" name="Arch. Microbiol.">
        <title>Streptomyces zhihengii sp. nov., isolated from rhizospheric soil of Psammosilene tunicoides.</title>
        <authorList>
            <person name="Huang M.J."/>
            <person name="Fei J.J."/>
            <person name="Salam N."/>
            <person name="Kim C.J."/>
            <person name="Hozzein W.N."/>
            <person name="Xiao M."/>
            <person name="Huang H.Q."/>
            <person name="Li W.J."/>
        </authorList>
    </citation>
    <scope>NUCLEOTIDE SEQUENCE [LARGE SCALE GENOMIC DNA]</scope>
    <source>
        <strain evidence="1 2">YIM T102</strain>
    </source>
</reference>
<comment type="caution">
    <text evidence="1">The sequence shown here is derived from an EMBL/GenBank/DDBJ whole genome shotgun (WGS) entry which is preliminary data.</text>
</comment>
<dbReference type="Pfam" id="PF20329">
    <property type="entry name" value="DUF6624"/>
    <property type="match status" value="1"/>
</dbReference>
<keyword evidence="2" id="KW-1185">Reference proteome</keyword>
<protein>
    <submittedName>
        <fullName evidence="1">Uncharacterized protein</fullName>
    </submittedName>
</protein>
<evidence type="ECO:0000313" key="2">
    <source>
        <dbReference type="Proteomes" id="UP000664109"/>
    </source>
</evidence>
<accession>A0ABS2V4R0</accession>
<name>A0ABS2V4R0_9ACTN</name>
<gene>
    <name evidence="1" type="ORF">JE024_40015</name>
</gene>
<evidence type="ECO:0000313" key="1">
    <source>
        <dbReference type="EMBL" id="MBM9624713.1"/>
    </source>
</evidence>
<organism evidence="1 2">
    <name type="scientific">Streptomyces zhihengii</name>
    <dbReference type="NCBI Taxonomy" id="1818004"/>
    <lineage>
        <taxon>Bacteria</taxon>
        <taxon>Bacillati</taxon>
        <taxon>Actinomycetota</taxon>
        <taxon>Actinomycetes</taxon>
        <taxon>Kitasatosporales</taxon>
        <taxon>Streptomycetaceae</taxon>
        <taxon>Streptomyces</taxon>
    </lineage>
</organism>
<dbReference type="InterPro" id="IPR046732">
    <property type="entry name" value="DUF6624"/>
</dbReference>
<dbReference type="EMBL" id="JAFEJA010000003">
    <property type="protein sequence ID" value="MBM9624713.1"/>
    <property type="molecule type" value="Genomic_DNA"/>
</dbReference>